<keyword evidence="4" id="KW-0645">Protease</keyword>
<feature type="compositionally biased region" description="Low complexity" evidence="1">
    <location>
        <begin position="345"/>
        <end position="362"/>
    </location>
</feature>
<proteinExistence type="predicted"/>
<dbReference type="GO" id="GO:0006508">
    <property type="term" value="P:proteolysis"/>
    <property type="evidence" value="ECO:0007669"/>
    <property type="project" value="UniProtKB-KW"/>
</dbReference>
<evidence type="ECO:0000256" key="1">
    <source>
        <dbReference type="SAM" id="MobiDB-lite"/>
    </source>
</evidence>
<evidence type="ECO:0000313" key="5">
    <source>
        <dbReference type="Proteomes" id="UP000253090"/>
    </source>
</evidence>
<dbReference type="RefSeq" id="WP_114499189.1">
    <property type="nucleotide sequence ID" value="NZ_QPJW01000024.1"/>
</dbReference>
<dbReference type="InterPro" id="IPR029045">
    <property type="entry name" value="ClpP/crotonase-like_dom_sf"/>
</dbReference>
<feature type="domain" description="Tail specific protease" evidence="3">
    <location>
        <begin position="251"/>
        <end position="454"/>
    </location>
</feature>
<keyword evidence="2" id="KW-0812">Transmembrane</keyword>
<dbReference type="SUPFAM" id="SSF52096">
    <property type="entry name" value="ClpP/crotonase"/>
    <property type="match status" value="1"/>
</dbReference>
<accession>A0A369ATY1</accession>
<comment type="caution">
    <text evidence="4">The sequence shown here is derived from an EMBL/GenBank/DDBJ whole genome shotgun (WGS) entry which is preliminary data.</text>
</comment>
<dbReference type="Gene3D" id="3.90.226.10">
    <property type="entry name" value="2-enoyl-CoA Hydratase, Chain A, domain 1"/>
    <property type="match status" value="1"/>
</dbReference>
<keyword evidence="2" id="KW-1133">Transmembrane helix</keyword>
<dbReference type="GO" id="GO:0008236">
    <property type="term" value="F:serine-type peptidase activity"/>
    <property type="evidence" value="ECO:0007669"/>
    <property type="project" value="InterPro"/>
</dbReference>
<dbReference type="SMART" id="SM00245">
    <property type="entry name" value="TSPc"/>
    <property type="match status" value="1"/>
</dbReference>
<dbReference type="EMBL" id="QPJW01000024">
    <property type="protein sequence ID" value="RCX12681.1"/>
    <property type="molecule type" value="Genomic_DNA"/>
</dbReference>
<dbReference type="Pfam" id="PF03572">
    <property type="entry name" value="Peptidase_S41"/>
    <property type="match status" value="1"/>
</dbReference>
<keyword evidence="2" id="KW-0472">Membrane</keyword>
<dbReference type="InterPro" id="IPR005151">
    <property type="entry name" value="Tail-specific_protease"/>
</dbReference>
<evidence type="ECO:0000256" key="2">
    <source>
        <dbReference type="SAM" id="Phobius"/>
    </source>
</evidence>
<name>A0A369ATY1_9BACL</name>
<dbReference type="AlphaFoldDB" id="A0A369ATY1"/>
<evidence type="ECO:0000259" key="3">
    <source>
        <dbReference type="SMART" id="SM00245"/>
    </source>
</evidence>
<keyword evidence="4" id="KW-0378">Hydrolase</keyword>
<protein>
    <submittedName>
        <fullName evidence="4">C-terminal processing protease CtpA/Prc</fullName>
    </submittedName>
</protein>
<evidence type="ECO:0000313" key="4">
    <source>
        <dbReference type="EMBL" id="RCX12681.1"/>
    </source>
</evidence>
<reference evidence="4 5" key="1">
    <citation type="submission" date="2018-07" db="EMBL/GenBank/DDBJ databases">
        <title>Genomic Encyclopedia of Type Strains, Phase III (KMG-III): the genomes of soil and plant-associated and newly described type strains.</title>
        <authorList>
            <person name="Whitman W."/>
        </authorList>
    </citation>
    <scope>NUCLEOTIDE SEQUENCE [LARGE SCALE GENOMIC DNA]</scope>
    <source>
        <strain evidence="4 5">CECT 8333</strain>
    </source>
</reference>
<organism evidence="4 5">
    <name type="scientific">Fontibacillus phaseoli</name>
    <dbReference type="NCBI Taxonomy" id="1416533"/>
    <lineage>
        <taxon>Bacteria</taxon>
        <taxon>Bacillati</taxon>
        <taxon>Bacillota</taxon>
        <taxon>Bacilli</taxon>
        <taxon>Bacillales</taxon>
        <taxon>Paenibacillaceae</taxon>
        <taxon>Fontibacillus</taxon>
    </lineage>
</organism>
<feature type="transmembrane region" description="Helical" evidence="2">
    <location>
        <begin position="7"/>
        <end position="25"/>
    </location>
</feature>
<sequence length="479" mass="53433">MKKTMLRTATFFLVMLAGIMLFLFYPDKNSPTPGKVAVSIEPSESTEPISSNLPADAPATMTVQAMTEDLDYLVKTMEEVHPALMKGWNKEQQETIDEAYKQIQSPLSKESFYFSANKIVALAHDAHTTISPLSDNTEILYFPLYWAQEGPVVLNSTLELQRGDLLVKLGELTIEELLEKLTQVVPAENEYWIKTVGISMLMNGAFLRESNLVKDGKVPITIERNGELVQLDLPLVPLKSANPSQTPYDTGRENYSYIFNEELSLGILRINTCKVDQNYLNTLKDFFSEVASLKIKHVAVDLRNNSGGDSKVTDEFLRYIGGVKKYASYSGLVRYSLQAAEQRGESQTSGYSSSDSSYQEISHPATPSFTGDIYVLTSPRTFSSGNWFAVIIQDNKLGTILGEPTGNQPSSYGDVLGFSLPHSGFQFNVSYKKFKRPDSKLDDQTALMPDVPVYTTRQDIIDSRDAQIGKLEEIIKKKP</sequence>
<keyword evidence="5" id="KW-1185">Reference proteome</keyword>
<feature type="region of interest" description="Disordered" evidence="1">
    <location>
        <begin position="344"/>
        <end position="363"/>
    </location>
</feature>
<dbReference type="OrthoDB" id="3177522at2"/>
<gene>
    <name evidence="4" type="ORF">DFP94_1241</name>
</gene>
<dbReference type="Proteomes" id="UP000253090">
    <property type="component" value="Unassembled WGS sequence"/>
</dbReference>